<accession>A0A7U3Q239</accession>
<feature type="compositionally biased region" description="Low complexity" evidence="1">
    <location>
        <begin position="219"/>
        <end position="231"/>
    </location>
</feature>
<feature type="region of interest" description="Disordered" evidence="1">
    <location>
        <begin position="120"/>
        <end position="268"/>
    </location>
</feature>
<sequence>MDSSVPMILPKGIVTNTLNIYKEVASYPLIPADKIWEYWHVYTTTNKNLKDPTARRLENFWWQVWGSDRRYLSGRALARIYEDISVGPTFVPLHGPPNRWEGPNVPALTKQLIVAHLHREVDSTQDRPNAPRLKSNDASIRSLSSSASKPPPSHPILKKSRSPLATGLRPTARFVSPPDPGDEGAKESDIPSSGSTATTGLEMHTRSTKLPSATQRGIAVSTSSSTVTTATNHPASSRKRSAQTSAAVPSNIPEDPPPEESRSDQTQQRVYSPMLERLASGTKHELGEMENNISTKSSPQPRLSAKAAGKQPVASSTTANDMSRMSNGSSRPTLSTSMASSISLARNTSELRSPISARSISLTRTETDNSSTTGSVTDSSAMMGRSITQNGYVRKNSTQGLFTGATATTTNVAAHGQIIDQAGSLPASHILDPQRDGTSLASHPSVTSLVDSRMEPTQPSHAASVPMGRTRSQLTLLLEREKSRVKDKSRFRS</sequence>
<dbReference type="OrthoDB" id="5424234at2759"/>
<feature type="compositionally biased region" description="Basic and acidic residues" evidence="1">
    <location>
        <begin position="478"/>
        <end position="493"/>
    </location>
</feature>
<dbReference type="EMBL" id="CP031390">
    <property type="protein sequence ID" value="QPH18671.1"/>
    <property type="molecule type" value="Genomic_DNA"/>
</dbReference>
<dbReference type="Proteomes" id="UP000594364">
    <property type="component" value="Chromosome 6"/>
</dbReference>
<evidence type="ECO:0000256" key="1">
    <source>
        <dbReference type="SAM" id="MobiDB-lite"/>
    </source>
</evidence>
<feature type="compositionally biased region" description="Polar residues" evidence="1">
    <location>
        <begin position="291"/>
        <end position="301"/>
    </location>
</feature>
<evidence type="ECO:0000313" key="2">
    <source>
        <dbReference type="EMBL" id="QPH18671.1"/>
    </source>
</evidence>
<feature type="compositionally biased region" description="Low complexity" evidence="1">
    <location>
        <begin position="139"/>
        <end position="148"/>
    </location>
</feature>
<proteinExistence type="predicted"/>
<feature type="region of interest" description="Disordered" evidence="1">
    <location>
        <begin position="291"/>
        <end position="379"/>
    </location>
</feature>
<evidence type="ECO:0000313" key="3">
    <source>
        <dbReference type="Proteomes" id="UP000594364"/>
    </source>
</evidence>
<feature type="compositionally biased region" description="Polar residues" evidence="1">
    <location>
        <begin position="313"/>
        <end position="379"/>
    </location>
</feature>
<feature type="compositionally biased region" description="Polar residues" evidence="1">
    <location>
        <begin position="436"/>
        <end position="461"/>
    </location>
</feature>
<reference evidence="2 3" key="1">
    <citation type="journal article" date="2018" name="PLoS Genet.">
        <title>Repeat elements organise 3D genome structure and mediate transcription in the filamentous fungus Epichloe festucae.</title>
        <authorList>
            <person name="Winter D.J."/>
            <person name="Ganley A.R.D."/>
            <person name="Young C.A."/>
            <person name="Liachko I."/>
            <person name="Schardl C.L."/>
            <person name="Dupont P.Y."/>
            <person name="Berry D."/>
            <person name="Ram A."/>
            <person name="Scott B."/>
            <person name="Cox M.P."/>
        </authorList>
    </citation>
    <scope>NUCLEOTIDE SEQUENCE [LARGE SCALE GENOMIC DNA]</scope>
    <source>
        <strain evidence="2 3">Fl1</strain>
    </source>
</reference>
<evidence type="ECO:0008006" key="4">
    <source>
        <dbReference type="Google" id="ProtNLM"/>
    </source>
</evidence>
<feature type="region of interest" description="Disordered" evidence="1">
    <location>
        <begin position="430"/>
        <end position="493"/>
    </location>
</feature>
<name>A0A7U3Q239_EPIFF</name>
<gene>
    <name evidence="2" type="ORF">C2857_003747</name>
</gene>
<feature type="compositionally biased region" description="Polar residues" evidence="1">
    <location>
        <begin position="190"/>
        <end position="199"/>
    </location>
</feature>
<keyword evidence="3" id="KW-1185">Reference proteome</keyword>
<organism evidence="2 3">
    <name type="scientific">Epichloe festucae (strain Fl1)</name>
    <dbReference type="NCBI Taxonomy" id="877507"/>
    <lineage>
        <taxon>Eukaryota</taxon>
        <taxon>Fungi</taxon>
        <taxon>Dikarya</taxon>
        <taxon>Ascomycota</taxon>
        <taxon>Pezizomycotina</taxon>
        <taxon>Sordariomycetes</taxon>
        <taxon>Hypocreomycetidae</taxon>
        <taxon>Hypocreales</taxon>
        <taxon>Clavicipitaceae</taxon>
        <taxon>Epichloe</taxon>
    </lineage>
</organism>
<dbReference type="AlphaFoldDB" id="A0A7U3Q239"/>
<protein>
    <recommendedName>
        <fullName evidence="4">Nitrogen regulatory protein areA GATA-like domain-containing protein</fullName>
    </recommendedName>
</protein>